<dbReference type="RefSeq" id="WP_247957355.1">
    <property type="nucleotide sequence ID" value="NZ_CP078077.1"/>
</dbReference>
<evidence type="ECO:0000313" key="3">
    <source>
        <dbReference type="Proteomes" id="UP000831963"/>
    </source>
</evidence>
<accession>A0ABY4IQE9</accession>
<sequence length="80" mass="8482">MPGRYGGRVTLLAVILFLNAAFNAIAWPQFLRRVAKDPRAKDANGKATKFLIVHIVLISIALTLALLSLLAGIAALTGAL</sequence>
<keyword evidence="3" id="KW-1185">Reference proteome</keyword>
<reference evidence="2 3" key="1">
    <citation type="submission" date="2021-06" db="EMBL/GenBank/DDBJ databases">
        <title>Genome-based taxonomic framework of Microbacterium strains isolated from marine environment, the description of four new species and reclassification of four preexisting species.</title>
        <authorList>
            <person name="Lee S.D."/>
            <person name="Kim S.-M."/>
            <person name="Byeon Y.-S."/>
            <person name="Yang H.L."/>
            <person name="Kim I.S."/>
        </authorList>
    </citation>
    <scope>NUCLEOTIDE SEQUENCE [LARGE SCALE GENOMIC DNA]</scope>
    <source>
        <strain evidence="2 3">SSW1-36</strain>
    </source>
</reference>
<name>A0ABY4IQE9_9MICO</name>
<gene>
    <name evidence="2" type="ORF">KV396_07235</name>
</gene>
<keyword evidence="1" id="KW-1133">Transmembrane helix</keyword>
<evidence type="ECO:0000313" key="2">
    <source>
        <dbReference type="EMBL" id="UPL14277.1"/>
    </source>
</evidence>
<keyword evidence="1" id="KW-0812">Transmembrane</keyword>
<evidence type="ECO:0008006" key="4">
    <source>
        <dbReference type="Google" id="ProtNLM"/>
    </source>
</evidence>
<evidence type="ECO:0000256" key="1">
    <source>
        <dbReference type="SAM" id="Phobius"/>
    </source>
</evidence>
<organism evidence="2 3">
    <name type="scientific">Microbacterium galbinum</name>
    <dbReference type="NCBI Taxonomy" id="2851646"/>
    <lineage>
        <taxon>Bacteria</taxon>
        <taxon>Bacillati</taxon>
        <taxon>Actinomycetota</taxon>
        <taxon>Actinomycetes</taxon>
        <taxon>Micrococcales</taxon>
        <taxon>Microbacteriaceae</taxon>
        <taxon>Microbacterium</taxon>
    </lineage>
</organism>
<keyword evidence="1" id="KW-0472">Membrane</keyword>
<dbReference type="Pfam" id="PF26606">
    <property type="entry name" value="SCO4848"/>
    <property type="match status" value="1"/>
</dbReference>
<feature type="transmembrane region" description="Helical" evidence="1">
    <location>
        <begin position="50"/>
        <end position="76"/>
    </location>
</feature>
<protein>
    <recommendedName>
        <fullName evidence="4">Integral membrane protein</fullName>
    </recommendedName>
</protein>
<dbReference type="Proteomes" id="UP000831963">
    <property type="component" value="Chromosome"/>
</dbReference>
<dbReference type="NCBIfam" id="NF046117">
    <property type="entry name" value="SCO4848_fam"/>
    <property type="match status" value="1"/>
</dbReference>
<dbReference type="InterPro" id="IPR058061">
    <property type="entry name" value="SCO4848-like"/>
</dbReference>
<proteinExistence type="predicted"/>
<dbReference type="EMBL" id="CP078077">
    <property type="protein sequence ID" value="UPL14277.1"/>
    <property type="molecule type" value="Genomic_DNA"/>
</dbReference>